<reference evidence="2" key="1">
    <citation type="journal article" date="2020" name="Stud. Mycol.">
        <title>101 Dothideomycetes genomes: a test case for predicting lifestyles and emergence of pathogens.</title>
        <authorList>
            <person name="Haridas S."/>
            <person name="Albert R."/>
            <person name="Binder M."/>
            <person name="Bloem J."/>
            <person name="Labutti K."/>
            <person name="Salamov A."/>
            <person name="Andreopoulos B."/>
            <person name="Baker S."/>
            <person name="Barry K."/>
            <person name="Bills G."/>
            <person name="Bluhm B."/>
            <person name="Cannon C."/>
            <person name="Castanera R."/>
            <person name="Culley D."/>
            <person name="Daum C."/>
            <person name="Ezra D."/>
            <person name="Gonzalez J."/>
            <person name="Henrissat B."/>
            <person name="Kuo A."/>
            <person name="Liang C."/>
            <person name="Lipzen A."/>
            <person name="Lutzoni F."/>
            <person name="Magnuson J."/>
            <person name="Mondo S."/>
            <person name="Nolan M."/>
            <person name="Ohm R."/>
            <person name="Pangilinan J."/>
            <person name="Park H.-J."/>
            <person name="Ramirez L."/>
            <person name="Alfaro M."/>
            <person name="Sun H."/>
            <person name="Tritt A."/>
            <person name="Yoshinaga Y."/>
            <person name="Zwiers L.-H."/>
            <person name="Turgeon B."/>
            <person name="Goodwin S."/>
            <person name="Spatafora J."/>
            <person name="Crous P."/>
            <person name="Grigoriev I."/>
        </authorList>
    </citation>
    <scope>NUCLEOTIDE SEQUENCE</scope>
    <source>
        <strain evidence="2">CBS 260.36</strain>
    </source>
</reference>
<organism evidence="2 3">
    <name type="scientific">Myriangium duriaei CBS 260.36</name>
    <dbReference type="NCBI Taxonomy" id="1168546"/>
    <lineage>
        <taxon>Eukaryota</taxon>
        <taxon>Fungi</taxon>
        <taxon>Dikarya</taxon>
        <taxon>Ascomycota</taxon>
        <taxon>Pezizomycotina</taxon>
        <taxon>Dothideomycetes</taxon>
        <taxon>Dothideomycetidae</taxon>
        <taxon>Myriangiales</taxon>
        <taxon>Myriangiaceae</taxon>
        <taxon>Myriangium</taxon>
    </lineage>
</organism>
<dbReference type="Proteomes" id="UP000799439">
    <property type="component" value="Unassembled WGS sequence"/>
</dbReference>
<keyword evidence="3" id="KW-1185">Reference proteome</keyword>
<dbReference type="EMBL" id="ML996081">
    <property type="protein sequence ID" value="KAF2157635.1"/>
    <property type="molecule type" value="Genomic_DNA"/>
</dbReference>
<name>A0A9P4MJY6_9PEZI</name>
<dbReference type="Gene3D" id="1.10.150.750">
    <property type="match status" value="1"/>
</dbReference>
<dbReference type="SUPFAM" id="SSF56784">
    <property type="entry name" value="HAD-like"/>
    <property type="match status" value="1"/>
</dbReference>
<evidence type="ECO:0000313" key="3">
    <source>
        <dbReference type="Proteomes" id="UP000799439"/>
    </source>
</evidence>
<sequence>MSKPFDSFKCLTFDCYGTLVDWELGIYTALKPILGQLPESNPYRRDRLATLKEFIRHEGIIQRAHPTKLYREVLAAAYANFASEQGVKTTSEQQAQFGASVKEWPVFPDTIDALHRLKKHFKLVILSNVDVDSFKGTLHGALKGLDFDAIYTAQEIGAYKPDLNNFRYLIQHCHDDLGVEKAQIIHTAQSLFHDTAPATEIGLTSAWIERGEECPSVMGGNLADLKDKVKISWQFKNMGAFADAVDGEAR</sequence>
<protein>
    <submittedName>
        <fullName evidence="2">HAD-like protein</fullName>
    </submittedName>
</protein>
<dbReference type="InterPro" id="IPR006328">
    <property type="entry name" value="2-HAD"/>
</dbReference>
<gene>
    <name evidence="2" type="ORF">K461DRAFT_273845</name>
</gene>
<dbReference type="InterPro" id="IPR051540">
    <property type="entry name" value="S-2-haloacid_dehalogenase"/>
</dbReference>
<dbReference type="AlphaFoldDB" id="A0A9P4MJY6"/>
<dbReference type="OrthoDB" id="444127at2759"/>
<dbReference type="InterPro" id="IPR023214">
    <property type="entry name" value="HAD_sf"/>
</dbReference>
<dbReference type="SFLD" id="SFLDS00003">
    <property type="entry name" value="Haloacid_Dehalogenase"/>
    <property type="match status" value="1"/>
</dbReference>
<dbReference type="GO" id="GO:0019120">
    <property type="term" value="F:hydrolase activity, acting on acid halide bonds, in C-halide compounds"/>
    <property type="evidence" value="ECO:0007669"/>
    <property type="project" value="InterPro"/>
</dbReference>
<evidence type="ECO:0000313" key="2">
    <source>
        <dbReference type="EMBL" id="KAF2157635.1"/>
    </source>
</evidence>
<dbReference type="Pfam" id="PF00702">
    <property type="entry name" value="Hydrolase"/>
    <property type="match status" value="1"/>
</dbReference>
<comment type="caution">
    <text evidence="2">The sequence shown here is derived from an EMBL/GenBank/DDBJ whole genome shotgun (WGS) entry which is preliminary data.</text>
</comment>
<dbReference type="PANTHER" id="PTHR43316">
    <property type="entry name" value="HYDROLASE, HALOACID DELAHOGENASE-RELATED"/>
    <property type="match status" value="1"/>
</dbReference>
<dbReference type="PRINTS" id="PR00413">
    <property type="entry name" value="HADHALOGNASE"/>
</dbReference>
<accession>A0A9P4MJY6</accession>
<dbReference type="PANTHER" id="PTHR43316:SF9">
    <property type="entry name" value="ACID DEHALOGENASE, PUTATIVE (AFU_ORTHOLOGUE AFUA_6G14460)-RELATED"/>
    <property type="match status" value="1"/>
</dbReference>
<dbReference type="Gene3D" id="3.40.50.1000">
    <property type="entry name" value="HAD superfamily/HAD-like"/>
    <property type="match status" value="1"/>
</dbReference>
<dbReference type="GO" id="GO:0016791">
    <property type="term" value="F:phosphatase activity"/>
    <property type="evidence" value="ECO:0007669"/>
    <property type="project" value="UniProtKB-ARBA"/>
</dbReference>
<dbReference type="NCBIfam" id="TIGR01428">
    <property type="entry name" value="HAD_type_II"/>
    <property type="match status" value="1"/>
</dbReference>
<dbReference type="InterPro" id="IPR036412">
    <property type="entry name" value="HAD-like_sf"/>
</dbReference>
<proteinExistence type="predicted"/>
<keyword evidence="1" id="KW-0378">Hydrolase</keyword>
<dbReference type="InterPro" id="IPR006439">
    <property type="entry name" value="HAD-SF_hydro_IA"/>
</dbReference>
<dbReference type="SFLD" id="SFLDG01129">
    <property type="entry name" value="C1.5:_HAD__Beta-PGM__Phosphata"/>
    <property type="match status" value="1"/>
</dbReference>
<evidence type="ECO:0000256" key="1">
    <source>
        <dbReference type="ARBA" id="ARBA00022801"/>
    </source>
</evidence>